<name>A0ABX4K498_CLOSG</name>
<sequence>MKKTLIGEKDKGLNTIESRSGSIVRGFCGCGNYCPCGSYHKGPKSTSDGGRIMVMLIEPSYPQP</sequence>
<evidence type="ECO:0000313" key="2">
    <source>
        <dbReference type="Proteomes" id="UP000223854"/>
    </source>
</evidence>
<comment type="caution">
    <text evidence="1">The sequence shown here is derived from an EMBL/GenBank/DDBJ whole genome shotgun (WGS) entry which is preliminary data.</text>
</comment>
<evidence type="ECO:0008006" key="3">
    <source>
        <dbReference type="Google" id="ProtNLM"/>
    </source>
</evidence>
<dbReference type="Proteomes" id="UP000223854">
    <property type="component" value="Unassembled WGS sequence"/>
</dbReference>
<dbReference type="RefSeq" id="WP_045519036.1">
    <property type="nucleotide sequence ID" value="NZ_CBCRVC010000050.1"/>
</dbReference>
<proteinExistence type="predicted"/>
<dbReference type="EMBL" id="PDLH01000007">
    <property type="protein sequence ID" value="PHH00052.1"/>
    <property type="molecule type" value="Genomic_DNA"/>
</dbReference>
<organism evidence="1 2">
    <name type="scientific">Clostridium sporogenes</name>
    <dbReference type="NCBI Taxonomy" id="1509"/>
    <lineage>
        <taxon>Bacteria</taxon>
        <taxon>Bacillati</taxon>
        <taxon>Bacillota</taxon>
        <taxon>Clostridia</taxon>
        <taxon>Eubacteriales</taxon>
        <taxon>Clostridiaceae</taxon>
        <taxon>Clostridium</taxon>
    </lineage>
</organism>
<keyword evidence="2" id="KW-1185">Reference proteome</keyword>
<reference evidence="1 2" key="1">
    <citation type="submission" date="2017-09" db="EMBL/GenBank/DDBJ databases">
        <title>FDA dAtabase for Regulatory Grade micrObial Sequences (FDA-ARGOS): Supporting development and validation of Infectious Disease Dx tests.</title>
        <authorList>
            <person name="Kerrigan L."/>
            <person name="Long C."/>
            <person name="Tallon L.J."/>
            <person name="Sadzewicz L."/>
            <person name="Ott S."/>
            <person name="Zhao X."/>
            <person name="Nagaraj S."/>
            <person name="Vavikolanu K."/>
            <person name="Aluvathingal J."/>
            <person name="Nadendla S."/>
            <person name="Sichtig H."/>
        </authorList>
    </citation>
    <scope>NUCLEOTIDE SEQUENCE [LARGE SCALE GENOMIC DNA]</scope>
    <source>
        <strain evidence="1 2">FDAARGOS_423</strain>
    </source>
</reference>
<evidence type="ECO:0000313" key="1">
    <source>
        <dbReference type="EMBL" id="PHH00052.1"/>
    </source>
</evidence>
<protein>
    <recommendedName>
        <fullName evidence="3">Bacteriocin</fullName>
    </recommendedName>
</protein>
<gene>
    <name evidence="1" type="ORF">CRX47_09405</name>
</gene>
<accession>A0ABX4K498</accession>